<dbReference type="Proteomes" id="UP000716291">
    <property type="component" value="Unassembled WGS sequence"/>
</dbReference>
<proteinExistence type="predicted"/>
<evidence type="ECO:0000313" key="1">
    <source>
        <dbReference type="EMBL" id="KAG1274893.1"/>
    </source>
</evidence>
<keyword evidence="2" id="KW-1185">Reference proteome</keyword>
<sequence length="88" mass="9071">MAATRSVASIISVCTGVMARSMRWPENSAMASMAGTVRMTVDNEAPRAMFTTDCIRLASAARSAVSISGAADMPATISAISPMGTLMP</sequence>
<dbReference type="EMBL" id="JAANQT010010724">
    <property type="protein sequence ID" value="KAG1274893.1"/>
    <property type="molecule type" value="Genomic_DNA"/>
</dbReference>
<gene>
    <name evidence="1" type="ORF">G6F64_015015</name>
</gene>
<comment type="caution">
    <text evidence="1">The sequence shown here is derived from an EMBL/GenBank/DDBJ whole genome shotgun (WGS) entry which is preliminary data.</text>
</comment>
<protein>
    <submittedName>
        <fullName evidence="1">Uncharacterized protein</fullName>
    </submittedName>
</protein>
<reference evidence="1" key="1">
    <citation type="journal article" date="2020" name="Microb. Genom.">
        <title>Genetic diversity of clinical and environmental Mucorales isolates obtained from an investigation of mucormycosis cases among solid organ transplant recipients.</title>
        <authorList>
            <person name="Nguyen M.H."/>
            <person name="Kaul D."/>
            <person name="Muto C."/>
            <person name="Cheng S.J."/>
            <person name="Richter R.A."/>
            <person name="Bruno V.M."/>
            <person name="Liu G."/>
            <person name="Beyhan S."/>
            <person name="Sundermann A.J."/>
            <person name="Mounaud S."/>
            <person name="Pasculle A.W."/>
            <person name="Nierman W.C."/>
            <person name="Driscoll E."/>
            <person name="Cumbie R."/>
            <person name="Clancy C.J."/>
            <person name="Dupont C.L."/>
        </authorList>
    </citation>
    <scope>NUCLEOTIDE SEQUENCE</scope>
    <source>
        <strain evidence="1">GL11</strain>
    </source>
</reference>
<evidence type="ECO:0000313" key="2">
    <source>
        <dbReference type="Proteomes" id="UP000716291"/>
    </source>
</evidence>
<dbReference type="AlphaFoldDB" id="A0A9P6WSH3"/>
<name>A0A9P6WSH3_RHIOR</name>
<organism evidence="1 2">
    <name type="scientific">Rhizopus oryzae</name>
    <name type="common">Mucormycosis agent</name>
    <name type="synonym">Rhizopus arrhizus var. delemar</name>
    <dbReference type="NCBI Taxonomy" id="64495"/>
    <lineage>
        <taxon>Eukaryota</taxon>
        <taxon>Fungi</taxon>
        <taxon>Fungi incertae sedis</taxon>
        <taxon>Mucoromycota</taxon>
        <taxon>Mucoromycotina</taxon>
        <taxon>Mucoromycetes</taxon>
        <taxon>Mucorales</taxon>
        <taxon>Mucorineae</taxon>
        <taxon>Rhizopodaceae</taxon>
        <taxon>Rhizopus</taxon>
    </lineage>
</organism>
<accession>A0A9P6WSH3</accession>